<name>A0A317JSC1_9BACT</name>
<dbReference type="AlphaFoldDB" id="A0A317JSC1"/>
<feature type="transmembrane region" description="Helical" evidence="1">
    <location>
        <begin position="64"/>
        <end position="81"/>
    </location>
</feature>
<feature type="transmembrane region" description="Helical" evidence="1">
    <location>
        <begin position="12"/>
        <end position="32"/>
    </location>
</feature>
<accession>A0A317JSC1</accession>
<keyword evidence="1" id="KW-1133">Transmembrane helix</keyword>
<organism evidence="2 3">
    <name type="scientific">Candidatus Cerribacteria bacterium 'Amazon FNV 2010 28 9'</name>
    <dbReference type="NCBI Taxonomy" id="2081795"/>
    <lineage>
        <taxon>Bacteria</taxon>
        <taxon>Candidatus Cerribacteria</taxon>
    </lineage>
</organism>
<gene>
    <name evidence="2" type="ORF">C5B42_05555</name>
</gene>
<reference evidence="2 3" key="1">
    <citation type="submission" date="2018-02" db="EMBL/GenBank/DDBJ databases">
        <title>Genomic Reconstructions from Amazon Rainforest and Pasture Soil Reveal Novel Insights into the Physiology of Candidate Phyla in Tropical Sites.</title>
        <authorList>
            <person name="Kroeger M.E."/>
            <person name="Delmont T."/>
            <person name="Eren A.M."/>
            <person name="Guo J."/>
            <person name="Meyer K.M."/>
            <person name="Khan K."/>
            <person name="Rodrigues J.L.M."/>
            <person name="Bohannan B.J.M."/>
            <person name="Tringe S."/>
            <person name="Borges C.D."/>
            <person name="Tiedje J."/>
            <person name="Tsai S.M."/>
            <person name="Nusslein K."/>
        </authorList>
    </citation>
    <scope>NUCLEOTIDE SEQUENCE [LARGE SCALE GENOMIC DNA]</scope>
    <source>
        <strain evidence="2">Amazon FNV 2010 28 9</strain>
    </source>
</reference>
<comment type="caution">
    <text evidence="2">The sequence shown here is derived from an EMBL/GenBank/DDBJ whole genome shotgun (WGS) entry which is preliminary data.</text>
</comment>
<dbReference type="Proteomes" id="UP000246104">
    <property type="component" value="Unassembled WGS sequence"/>
</dbReference>
<feature type="transmembrane region" description="Helical" evidence="1">
    <location>
        <begin position="38"/>
        <end position="57"/>
    </location>
</feature>
<dbReference type="EMBL" id="PSRQ01000059">
    <property type="protein sequence ID" value="PWU22674.1"/>
    <property type="molecule type" value="Genomic_DNA"/>
</dbReference>
<sequence length="112" mass="12118">MNKIDWNDLGKFVALLITFVSTLVALGVGIVIKQHLDPLWGVFPLLAISAGFSYTRIAKEAVKAAVLMLIINAFLIIVMKLTDSDLALWILVIPGILGIGFCFAISSAQSEE</sequence>
<evidence type="ECO:0000313" key="2">
    <source>
        <dbReference type="EMBL" id="PWU22674.1"/>
    </source>
</evidence>
<keyword evidence="1" id="KW-0472">Membrane</keyword>
<protein>
    <submittedName>
        <fullName evidence="2">Uncharacterized protein</fullName>
    </submittedName>
</protein>
<evidence type="ECO:0000313" key="3">
    <source>
        <dbReference type="Proteomes" id="UP000246104"/>
    </source>
</evidence>
<evidence type="ECO:0000256" key="1">
    <source>
        <dbReference type="SAM" id="Phobius"/>
    </source>
</evidence>
<proteinExistence type="predicted"/>
<keyword evidence="1" id="KW-0812">Transmembrane</keyword>
<feature type="transmembrane region" description="Helical" evidence="1">
    <location>
        <begin position="87"/>
        <end position="106"/>
    </location>
</feature>